<dbReference type="EMBL" id="KN835782">
    <property type="protein sequence ID" value="KIK34264.1"/>
    <property type="molecule type" value="Genomic_DNA"/>
</dbReference>
<name>A0A0D0A7Z4_9AGAM</name>
<evidence type="ECO:0000256" key="1">
    <source>
        <dbReference type="SAM" id="Phobius"/>
    </source>
</evidence>
<reference evidence="2 3" key="1">
    <citation type="submission" date="2014-04" db="EMBL/GenBank/DDBJ databases">
        <authorList>
            <consortium name="DOE Joint Genome Institute"/>
            <person name="Kuo A."/>
            <person name="Ruytinx J."/>
            <person name="Rineau F."/>
            <person name="Colpaert J."/>
            <person name="Kohler A."/>
            <person name="Nagy L.G."/>
            <person name="Floudas D."/>
            <person name="Copeland A."/>
            <person name="Barry K.W."/>
            <person name="Cichocki N."/>
            <person name="Veneault-Fourrey C."/>
            <person name="LaButti K."/>
            <person name="Lindquist E.A."/>
            <person name="Lipzen A."/>
            <person name="Lundell T."/>
            <person name="Morin E."/>
            <person name="Murat C."/>
            <person name="Sun H."/>
            <person name="Tunlid A."/>
            <person name="Henrissat B."/>
            <person name="Grigoriev I.V."/>
            <person name="Hibbett D.S."/>
            <person name="Martin F."/>
            <person name="Nordberg H.P."/>
            <person name="Cantor M.N."/>
            <person name="Hua S.X."/>
        </authorList>
    </citation>
    <scope>NUCLEOTIDE SEQUENCE [LARGE SCALE GENOMIC DNA]</scope>
    <source>
        <strain evidence="2 3">UH-Slu-Lm8-n1</strain>
    </source>
</reference>
<protein>
    <submittedName>
        <fullName evidence="2">Uncharacterized protein</fullName>
    </submittedName>
</protein>
<dbReference type="InParanoid" id="A0A0D0A7Z4"/>
<evidence type="ECO:0000313" key="3">
    <source>
        <dbReference type="Proteomes" id="UP000054485"/>
    </source>
</evidence>
<keyword evidence="1" id="KW-1133">Transmembrane helix</keyword>
<keyword evidence="1" id="KW-0472">Membrane</keyword>
<proteinExistence type="predicted"/>
<sequence length="135" mass="15405">MHSSSTPITTHIHISYIALVSLLGSFSPFFLLIWSWGFLTRSFFLSLDWSWRRYNPPLANFAPSSESDTLAFLFHWTVSHFLFSFLGVEDCSITRIASSSYYPHARSIPSIPYFLSFFLTAALIPSFLSSDSLFL</sequence>
<organism evidence="2 3">
    <name type="scientific">Suillus luteus UH-Slu-Lm8-n1</name>
    <dbReference type="NCBI Taxonomy" id="930992"/>
    <lineage>
        <taxon>Eukaryota</taxon>
        <taxon>Fungi</taxon>
        <taxon>Dikarya</taxon>
        <taxon>Basidiomycota</taxon>
        <taxon>Agaricomycotina</taxon>
        <taxon>Agaricomycetes</taxon>
        <taxon>Agaricomycetidae</taxon>
        <taxon>Boletales</taxon>
        <taxon>Suillineae</taxon>
        <taxon>Suillaceae</taxon>
        <taxon>Suillus</taxon>
    </lineage>
</organism>
<keyword evidence="1" id="KW-0812">Transmembrane</keyword>
<feature type="transmembrane region" description="Helical" evidence="1">
    <location>
        <begin position="108"/>
        <end position="128"/>
    </location>
</feature>
<dbReference type="AlphaFoldDB" id="A0A0D0A7Z4"/>
<feature type="transmembrane region" description="Helical" evidence="1">
    <location>
        <begin position="12"/>
        <end position="36"/>
    </location>
</feature>
<gene>
    <name evidence="2" type="ORF">CY34DRAFT_651823</name>
</gene>
<dbReference type="Proteomes" id="UP000054485">
    <property type="component" value="Unassembled WGS sequence"/>
</dbReference>
<keyword evidence="3" id="KW-1185">Reference proteome</keyword>
<feature type="transmembrane region" description="Helical" evidence="1">
    <location>
        <begin position="70"/>
        <end position="88"/>
    </location>
</feature>
<accession>A0A0D0A7Z4</accession>
<evidence type="ECO:0000313" key="2">
    <source>
        <dbReference type="EMBL" id="KIK34264.1"/>
    </source>
</evidence>
<dbReference type="HOGENOM" id="CLU_1887158_0_0_1"/>
<reference evidence="3" key="2">
    <citation type="submission" date="2015-01" db="EMBL/GenBank/DDBJ databases">
        <title>Evolutionary Origins and Diversification of the Mycorrhizal Mutualists.</title>
        <authorList>
            <consortium name="DOE Joint Genome Institute"/>
            <consortium name="Mycorrhizal Genomics Consortium"/>
            <person name="Kohler A."/>
            <person name="Kuo A."/>
            <person name="Nagy L.G."/>
            <person name="Floudas D."/>
            <person name="Copeland A."/>
            <person name="Barry K.W."/>
            <person name="Cichocki N."/>
            <person name="Veneault-Fourrey C."/>
            <person name="LaButti K."/>
            <person name="Lindquist E.A."/>
            <person name="Lipzen A."/>
            <person name="Lundell T."/>
            <person name="Morin E."/>
            <person name="Murat C."/>
            <person name="Riley R."/>
            <person name="Ohm R."/>
            <person name="Sun H."/>
            <person name="Tunlid A."/>
            <person name="Henrissat B."/>
            <person name="Grigoriev I.V."/>
            <person name="Hibbett D.S."/>
            <person name="Martin F."/>
        </authorList>
    </citation>
    <scope>NUCLEOTIDE SEQUENCE [LARGE SCALE GENOMIC DNA]</scope>
    <source>
        <strain evidence="3">UH-Slu-Lm8-n1</strain>
    </source>
</reference>